<name>A0ABV7QRA8_9PSEU</name>
<feature type="region of interest" description="Disordered" evidence="1">
    <location>
        <begin position="1"/>
        <end position="34"/>
    </location>
</feature>
<dbReference type="SUPFAM" id="SSF140459">
    <property type="entry name" value="PE/PPE dimer-like"/>
    <property type="match status" value="1"/>
</dbReference>
<gene>
    <name evidence="2" type="ORF">ACFORO_32075</name>
</gene>
<comment type="caution">
    <text evidence="2">The sequence shown here is derived from an EMBL/GenBank/DDBJ whole genome shotgun (WGS) entry which is preliminary data.</text>
</comment>
<evidence type="ECO:0000313" key="3">
    <source>
        <dbReference type="Proteomes" id="UP001595764"/>
    </source>
</evidence>
<accession>A0ABV7QRA8</accession>
<feature type="compositionally biased region" description="Polar residues" evidence="1">
    <location>
        <begin position="14"/>
        <end position="34"/>
    </location>
</feature>
<feature type="compositionally biased region" description="Basic and acidic residues" evidence="1">
    <location>
        <begin position="299"/>
        <end position="320"/>
    </location>
</feature>
<dbReference type="RefSeq" id="WP_354736877.1">
    <property type="nucleotide sequence ID" value="NZ_JBHMAY010000052.1"/>
</dbReference>
<protein>
    <submittedName>
        <fullName evidence="2">Uncharacterized protein</fullName>
    </submittedName>
</protein>
<evidence type="ECO:0000256" key="1">
    <source>
        <dbReference type="SAM" id="MobiDB-lite"/>
    </source>
</evidence>
<dbReference type="Gene3D" id="1.20.1260.20">
    <property type="entry name" value="PPE superfamily"/>
    <property type="match status" value="1"/>
</dbReference>
<feature type="compositionally biased region" description="Basic and acidic residues" evidence="1">
    <location>
        <begin position="376"/>
        <end position="410"/>
    </location>
</feature>
<feature type="region of interest" description="Disordered" evidence="1">
    <location>
        <begin position="341"/>
        <end position="410"/>
    </location>
</feature>
<feature type="region of interest" description="Disordered" evidence="1">
    <location>
        <begin position="299"/>
        <end position="321"/>
    </location>
</feature>
<reference evidence="3" key="1">
    <citation type="journal article" date="2019" name="Int. J. Syst. Evol. Microbiol.">
        <title>The Global Catalogue of Microorganisms (GCM) 10K type strain sequencing project: providing services to taxonomists for standard genome sequencing and annotation.</title>
        <authorList>
            <consortium name="The Broad Institute Genomics Platform"/>
            <consortium name="The Broad Institute Genome Sequencing Center for Infectious Disease"/>
            <person name="Wu L."/>
            <person name="Ma J."/>
        </authorList>
    </citation>
    <scope>NUCLEOTIDE SEQUENCE [LARGE SCALE GENOMIC DNA]</scope>
    <source>
        <strain evidence="3">CGMCC 4.7682</strain>
    </source>
</reference>
<evidence type="ECO:0000313" key="2">
    <source>
        <dbReference type="EMBL" id="MFC3514850.1"/>
    </source>
</evidence>
<proteinExistence type="predicted"/>
<sequence>MTETQENPLVAKSESPSGPTTNMGSSSNELDNLNAQTSGAGIVNDLSATQTDFRHGDWGNFAVDVATDGLDLLGVAMDPLGSLASAGVGWLIEHISFLKEGLDQLAGNPEAVTAKAVTWANIGKQLAESADKYEQAAAKVAPNFQGQGGQAYQGRAKDYAGKLRNAAGQANGASTGMNVAAALVGTERGLIRDMISSFVGELIVKGIAALASSWCTFGGTVAAFIADTVVEGGILAEKIGTRIAKVVEKLDKLAESAGKSKAAIEQLANAMRKAGKAADKIADKSVDVGVNLEKKAGELKDAGKAESAADKAERWKENAKDWVQSPLSGKVKDRVNEWGDTYSEDGRQVLSPKAWEEAKDGAPKWSPADTAGVGAETRRQENEQYDRYSEASETSEKERKAEEAKGGSGE</sequence>
<organism evidence="2 3">
    <name type="scientific">Amycolatopsis halotolerans</name>
    <dbReference type="NCBI Taxonomy" id="330083"/>
    <lineage>
        <taxon>Bacteria</taxon>
        <taxon>Bacillati</taxon>
        <taxon>Actinomycetota</taxon>
        <taxon>Actinomycetes</taxon>
        <taxon>Pseudonocardiales</taxon>
        <taxon>Pseudonocardiaceae</taxon>
        <taxon>Amycolatopsis</taxon>
    </lineage>
</organism>
<dbReference type="Proteomes" id="UP001595764">
    <property type="component" value="Unassembled WGS sequence"/>
</dbReference>
<dbReference type="InterPro" id="IPR038332">
    <property type="entry name" value="PPE_sf"/>
</dbReference>
<keyword evidence="3" id="KW-1185">Reference proteome</keyword>
<dbReference type="EMBL" id="JBHRWI010000043">
    <property type="protein sequence ID" value="MFC3514850.1"/>
    <property type="molecule type" value="Genomic_DNA"/>
</dbReference>